<protein>
    <submittedName>
        <fullName evidence="1">Uncharacterized protein</fullName>
    </submittedName>
</protein>
<evidence type="ECO:0000313" key="2">
    <source>
        <dbReference type="Proteomes" id="UP000092555"/>
    </source>
</evidence>
<proteinExistence type="predicted"/>
<dbReference type="STRING" id="869754.A0A1A0H885"/>
<dbReference type="EMBL" id="LXTC01000005">
    <property type="protein sequence ID" value="OBA20102.1"/>
    <property type="molecule type" value="Genomic_DNA"/>
</dbReference>
<gene>
    <name evidence="1" type="ORF">METBIDRAFT_45324</name>
</gene>
<keyword evidence="2" id="KW-1185">Reference proteome</keyword>
<dbReference type="GeneID" id="30030882"/>
<sequence>MTGPFEPEMIANLPQMTIQQLSKLEDCISDEFALLAREYVQARKSRVEYMQKNIESQIRTFQQNDTSWSSFYNQQVKLIDTLTNLTENNVIGDNTSSCHQKIDDTVLEIETQLKQLTASIELPLDLDVVFKHELGDLPFAEYFKEIVDLHKAQLVALLHHIQYQSDLTESITEKNRVIFWKQYKADVLQYKEKLINQTCQELENLHKEYHGISSEANEANTNSHYYRSVVPVEMSKADARCNTQYLLSTKNLDKYHGFDNIYFRNHRIEITDTKKAVQRRFQEFLDQQNQYKIAQLDSVAVKLAGCMGLSKEEAENDLALMRRRDGSTIDEQIHLGEVMCDDDLDFSSFSQEETYDSDVEDYHSILDMNRPPIRIDATTP</sequence>
<accession>A0A1A0H885</accession>
<reference evidence="1 2" key="1">
    <citation type="submission" date="2016-05" db="EMBL/GenBank/DDBJ databases">
        <title>Comparative genomics of biotechnologically important yeasts.</title>
        <authorList>
            <consortium name="DOE Joint Genome Institute"/>
            <person name="Riley R."/>
            <person name="Haridas S."/>
            <person name="Wolfe K.H."/>
            <person name="Lopes M.R."/>
            <person name="Hittinger C.T."/>
            <person name="Goker M."/>
            <person name="Salamov A."/>
            <person name="Wisecaver J."/>
            <person name="Long T.M."/>
            <person name="Aerts A.L."/>
            <person name="Barry K."/>
            <person name="Choi C."/>
            <person name="Clum A."/>
            <person name="Coughlan A.Y."/>
            <person name="Deshpande S."/>
            <person name="Douglass A.P."/>
            <person name="Hanson S.J."/>
            <person name="Klenk H.-P."/>
            <person name="LaButti K."/>
            <person name="Lapidus A."/>
            <person name="Lindquist E."/>
            <person name="Lipzen A."/>
            <person name="Meier-kolthoff J.P."/>
            <person name="Ohm R.A."/>
            <person name="Otillar R.P."/>
            <person name="Pangilinan J."/>
            <person name="Peng Y."/>
            <person name="Rokas A."/>
            <person name="Rosa C.A."/>
            <person name="Scheuner C."/>
            <person name="Sibirny A.A."/>
            <person name="Slot J.C."/>
            <person name="Stielow J.B."/>
            <person name="Sun H."/>
            <person name="Kurtzman C.P."/>
            <person name="Blackwell M."/>
            <person name="Grigoriev I.V."/>
            <person name="Jeffries T.W."/>
        </authorList>
    </citation>
    <scope>NUCLEOTIDE SEQUENCE [LARGE SCALE GENOMIC DNA]</scope>
    <source>
        <strain evidence="1 2">NRRL YB-4993</strain>
    </source>
</reference>
<evidence type="ECO:0000313" key="1">
    <source>
        <dbReference type="EMBL" id="OBA20102.1"/>
    </source>
</evidence>
<comment type="caution">
    <text evidence="1">The sequence shown here is derived from an EMBL/GenBank/DDBJ whole genome shotgun (WGS) entry which is preliminary data.</text>
</comment>
<dbReference type="AlphaFoldDB" id="A0A1A0H885"/>
<dbReference type="Proteomes" id="UP000092555">
    <property type="component" value="Unassembled WGS sequence"/>
</dbReference>
<dbReference type="OrthoDB" id="4083233at2759"/>
<organism evidence="1 2">
    <name type="scientific">Metschnikowia bicuspidata var. bicuspidata NRRL YB-4993</name>
    <dbReference type="NCBI Taxonomy" id="869754"/>
    <lineage>
        <taxon>Eukaryota</taxon>
        <taxon>Fungi</taxon>
        <taxon>Dikarya</taxon>
        <taxon>Ascomycota</taxon>
        <taxon>Saccharomycotina</taxon>
        <taxon>Pichiomycetes</taxon>
        <taxon>Metschnikowiaceae</taxon>
        <taxon>Metschnikowia</taxon>
    </lineage>
</organism>
<dbReference type="RefSeq" id="XP_018710627.1">
    <property type="nucleotide sequence ID" value="XM_018857906.1"/>
</dbReference>
<name>A0A1A0H885_9ASCO</name>